<protein>
    <submittedName>
        <fullName evidence="1">Uncharacterized protein</fullName>
    </submittedName>
</protein>
<proteinExistence type="predicted"/>
<evidence type="ECO:0000313" key="2">
    <source>
        <dbReference type="Proteomes" id="UP001163324"/>
    </source>
</evidence>
<comment type="caution">
    <text evidence="1">The sequence shown here is derived from an EMBL/GenBank/DDBJ whole genome shotgun (WGS) entry which is preliminary data.</text>
</comment>
<gene>
    <name evidence="1" type="ORF">N3K66_006875</name>
</gene>
<reference evidence="1" key="1">
    <citation type="submission" date="2022-10" db="EMBL/GenBank/DDBJ databases">
        <title>Complete Genome of Trichothecium roseum strain YXFP-22015, a Plant Pathogen Isolated from Citrus.</title>
        <authorList>
            <person name="Wang Y."/>
            <person name="Zhu L."/>
        </authorList>
    </citation>
    <scope>NUCLEOTIDE SEQUENCE</scope>
    <source>
        <strain evidence="1">YXFP-22015</strain>
    </source>
</reference>
<keyword evidence="2" id="KW-1185">Reference proteome</keyword>
<dbReference type="EMBL" id="CM047945">
    <property type="protein sequence ID" value="KAI9898515.1"/>
    <property type="molecule type" value="Genomic_DNA"/>
</dbReference>
<accession>A0ACC0UYE9</accession>
<evidence type="ECO:0000313" key="1">
    <source>
        <dbReference type="EMBL" id="KAI9898515.1"/>
    </source>
</evidence>
<sequence length="725" mass="77912">MEDPWGSSPWAAASDTSLPKIDLPAAPQSAHFPADRTNSPRRSVQGVSAWDEGEDAWGGWNDAGSGGNSPAWGRSPGLKPVVSRSRGVSPDPWADARSSLSAGVDSAINVGRGRESVSRPRRVSTLTLGEQDVWLRPPSEERSTTSTSERPAGTQASPRGGPVIPSVEDEDIPKLTRRPSKVQDLVVMYNGIAGRSVSPSLPSPSQTSERRLSSSNGGVGDKEGLPQAVEQSSPHVETETEAETQEVSKETAADHEHGREEEAKAQIEVLVDDQGWHDAQAGEPTSPFEHSEAQAEVTVPEIQPSVEPKEPVKAPIEKVDIPYPIDLSHLDALFPSTEAVHVDPELVPDVIIDDTFAPGSERKAWYLLSRTGSLRMHNMGEDENYVRMDWTHSTVRMDTLKTVRRWLEEDSITGRVVLGRKTGALGANMFNWNSTAPEVDVGALLGKTSGHRKETSKGSIASLASLASPVAATFGWSSQPSSPVASAAPSLGAPTRPQSLIMPPKQSFLRDSIDQALSRSTRPPPQPLTIEKPQESNDGAEDDDDDEWGEMVASPTTGGDNVVNITTFAPITTESPLGSPIRIEPPGDQRLSVDVSKRQSTQDSGVFSMSKASGSPKMQSPTSPGFGWETTRSPMSEQKETAPPPAPGRASLLFEADSPPALPSPSAEEKKKKEEDEKLEVSPPAEMLSRQSTAGSEPPWTPDDEETVQSILRRLPNLSYMLGRD</sequence>
<organism evidence="1 2">
    <name type="scientific">Trichothecium roseum</name>
    <dbReference type="NCBI Taxonomy" id="47278"/>
    <lineage>
        <taxon>Eukaryota</taxon>
        <taxon>Fungi</taxon>
        <taxon>Dikarya</taxon>
        <taxon>Ascomycota</taxon>
        <taxon>Pezizomycotina</taxon>
        <taxon>Sordariomycetes</taxon>
        <taxon>Hypocreomycetidae</taxon>
        <taxon>Hypocreales</taxon>
        <taxon>Hypocreales incertae sedis</taxon>
        <taxon>Trichothecium</taxon>
    </lineage>
</organism>
<name>A0ACC0UYE9_9HYPO</name>
<dbReference type="Proteomes" id="UP001163324">
    <property type="component" value="Chromosome 6"/>
</dbReference>